<feature type="transmembrane region" description="Helical" evidence="6">
    <location>
        <begin position="166"/>
        <end position="186"/>
    </location>
</feature>
<dbReference type="Proteomes" id="UP000548476">
    <property type="component" value="Unassembled WGS sequence"/>
</dbReference>
<feature type="transmembrane region" description="Helical" evidence="6">
    <location>
        <begin position="20"/>
        <end position="39"/>
    </location>
</feature>
<feature type="transmembrane region" description="Helical" evidence="6">
    <location>
        <begin position="51"/>
        <end position="77"/>
    </location>
</feature>
<comment type="caution">
    <text evidence="8">The sequence shown here is derived from an EMBL/GenBank/DDBJ whole genome shotgun (WGS) entry which is preliminary data.</text>
</comment>
<accession>A0A841FPF1</accession>
<dbReference type="GO" id="GO:0043190">
    <property type="term" value="C:ATP-binding cassette (ABC) transporter complex"/>
    <property type="evidence" value="ECO:0007669"/>
    <property type="project" value="InterPro"/>
</dbReference>
<reference evidence="8 9" key="1">
    <citation type="submission" date="2020-08" db="EMBL/GenBank/DDBJ databases">
        <title>Genomic Encyclopedia of Type Strains, Phase IV (KMG-IV): sequencing the most valuable type-strain genomes for metagenomic binning, comparative biology and taxonomic classification.</title>
        <authorList>
            <person name="Goeker M."/>
        </authorList>
    </citation>
    <scope>NUCLEOTIDE SEQUENCE [LARGE SCALE GENOMIC DNA]</scope>
    <source>
        <strain evidence="8 9">YIM 65646</strain>
    </source>
</reference>
<dbReference type="Pfam" id="PF12698">
    <property type="entry name" value="ABC2_membrane_3"/>
    <property type="match status" value="1"/>
</dbReference>
<keyword evidence="9" id="KW-1185">Reference proteome</keyword>
<sequence length="246" mass="25797">MNAQYLLLECRRIMRSGRFLIFSMVMPAVLFVLLVGMYGGNGSTYEDGSSVAAAMMVSMGAFGAMSAALSTGARVAVERGNGWQRQLRLTPMSPASYLYTKLIVAMLVAVPSIALVSVLGATVEGVSLSAGGWVMATAGLWLGAIPFAALGLLIGLSIPADSLPSVMGLSSMVLGMLGGMWIPAQIAPDWLSAIMKATPSYWFTQLGQSALYDNKNLLTAIAVLAAYTIVAGLLSARRFVTSAQRA</sequence>
<evidence type="ECO:0000256" key="4">
    <source>
        <dbReference type="ARBA" id="ARBA00023136"/>
    </source>
</evidence>
<dbReference type="GO" id="GO:0140359">
    <property type="term" value="F:ABC-type transporter activity"/>
    <property type="evidence" value="ECO:0007669"/>
    <property type="project" value="InterPro"/>
</dbReference>
<dbReference type="RefSeq" id="WP_184788539.1">
    <property type="nucleotide sequence ID" value="NZ_BONT01000076.1"/>
</dbReference>
<dbReference type="GO" id="GO:0046677">
    <property type="term" value="P:response to antibiotic"/>
    <property type="evidence" value="ECO:0007669"/>
    <property type="project" value="UniProtKB-KW"/>
</dbReference>
<dbReference type="PIRSF" id="PIRSF006648">
    <property type="entry name" value="DrrB"/>
    <property type="match status" value="1"/>
</dbReference>
<dbReference type="EMBL" id="JACHGT010000007">
    <property type="protein sequence ID" value="MBB6035668.1"/>
    <property type="molecule type" value="Genomic_DNA"/>
</dbReference>
<dbReference type="PANTHER" id="PTHR43229">
    <property type="entry name" value="NODULATION PROTEIN J"/>
    <property type="match status" value="1"/>
</dbReference>
<feature type="transmembrane region" description="Helical" evidence="6">
    <location>
        <begin position="98"/>
        <end position="121"/>
    </location>
</feature>
<proteinExistence type="predicted"/>
<dbReference type="InterPro" id="IPR013525">
    <property type="entry name" value="ABC2_TM"/>
</dbReference>
<feature type="transmembrane region" description="Helical" evidence="6">
    <location>
        <begin position="217"/>
        <end position="236"/>
    </location>
</feature>
<organism evidence="8 9">
    <name type="scientific">Phytomonospora endophytica</name>
    <dbReference type="NCBI Taxonomy" id="714109"/>
    <lineage>
        <taxon>Bacteria</taxon>
        <taxon>Bacillati</taxon>
        <taxon>Actinomycetota</taxon>
        <taxon>Actinomycetes</taxon>
        <taxon>Micromonosporales</taxon>
        <taxon>Micromonosporaceae</taxon>
        <taxon>Phytomonospora</taxon>
    </lineage>
</organism>
<keyword evidence="3 6" id="KW-1133">Transmembrane helix</keyword>
<keyword evidence="2 6" id="KW-0812">Transmembrane</keyword>
<comment type="subcellular location">
    <subcellularLocation>
        <location evidence="1">Membrane</location>
        <topology evidence="1">Multi-pass membrane protein</topology>
    </subcellularLocation>
</comment>
<keyword evidence="4 6" id="KW-0472">Membrane</keyword>
<protein>
    <submittedName>
        <fullName evidence="8">ABC-2 type transport system permease protein</fullName>
    </submittedName>
</protein>
<evidence type="ECO:0000256" key="5">
    <source>
        <dbReference type="ARBA" id="ARBA00023251"/>
    </source>
</evidence>
<dbReference type="InterPro" id="IPR051784">
    <property type="entry name" value="Nod_factor_ABC_transporter"/>
</dbReference>
<dbReference type="PANTHER" id="PTHR43229:SF2">
    <property type="entry name" value="NODULATION PROTEIN J"/>
    <property type="match status" value="1"/>
</dbReference>
<keyword evidence="5" id="KW-0046">Antibiotic resistance</keyword>
<evidence type="ECO:0000256" key="6">
    <source>
        <dbReference type="SAM" id="Phobius"/>
    </source>
</evidence>
<feature type="transmembrane region" description="Helical" evidence="6">
    <location>
        <begin position="133"/>
        <end position="154"/>
    </location>
</feature>
<name>A0A841FPF1_9ACTN</name>
<dbReference type="AlphaFoldDB" id="A0A841FPF1"/>
<gene>
    <name evidence="8" type="ORF">HNR73_003532</name>
</gene>
<evidence type="ECO:0000256" key="2">
    <source>
        <dbReference type="ARBA" id="ARBA00022692"/>
    </source>
</evidence>
<evidence type="ECO:0000259" key="7">
    <source>
        <dbReference type="Pfam" id="PF12698"/>
    </source>
</evidence>
<dbReference type="InterPro" id="IPR000412">
    <property type="entry name" value="ABC_2_transport"/>
</dbReference>
<feature type="domain" description="ABC-2 type transporter transmembrane" evidence="7">
    <location>
        <begin position="45"/>
        <end position="236"/>
    </location>
</feature>
<evidence type="ECO:0000313" key="8">
    <source>
        <dbReference type="EMBL" id="MBB6035668.1"/>
    </source>
</evidence>
<evidence type="ECO:0000256" key="1">
    <source>
        <dbReference type="ARBA" id="ARBA00004141"/>
    </source>
</evidence>
<evidence type="ECO:0000256" key="3">
    <source>
        <dbReference type="ARBA" id="ARBA00022989"/>
    </source>
</evidence>
<evidence type="ECO:0000313" key="9">
    <source>
        <dbReference type="Proteomes" id="UP000548476"/>
    </source>
</evidence>